<evidence type="ECO:0000313" key="3">
    <source>
        <dbReference type="Proteomes" id="UP000499080"/>
    </source>
</evidence>
<dbReference type="OrthoDB" id="10044729at2759"/>
<evidence type="ECO:0000313" key="2">
    <source>
        <dbReference type="EMBL" id="GBM90165.1"/>
    </source>
</evidence>
<protein>
    <recommendedName>
        <fullName evidence="1">Reverse transcriptase domain-containing protein</fullName>
    </recommendedName>
</protein>
<comment type="caution">
    <text evidence="2">The sequence shown here is derived from an EMBL/GenBank/DDBJ whole genome shotgun (WGS) entry which is preliminary data.</text>
</comment>
<dbReference type="InterPro" id="IPR000477">
    <property type="entry name" value="RT_dom"/>
</dbReference>
<feature type="domain" description="Reverse transcriptase" evidence="1">
    <location>
        <begin position="2"/>
        <end position="86"/>
    </location>
</feature>
<dbReference type="Proteomes" id="UP000499080">
    <property type="component" value="Unassembled WGS sequence"/>
</dbReference>
<gene>
    <name evidence="2" type="ORF">AVEN_20287_1</name>
</gene>
<keyword evidence="3" id="KW-1185">Reference proteome</keyword>
<dbReference type="EMBL" id="BGPR01003598">
    <property type="protein sequence ID" value="GBM90165.1"/>
    <property type="molecule type" value="Genomic_DNA"/>
</dbReference>
<reference evidence="2 3" key="1">
    <citation type="journal article" date="2019" name="Sci. Rep.">
        <title>Orb-weaving spider Araneus ventricosus genome elucidates the spidroin gene catalogue.</title>
        <authorList>
            <person name="Kono N."/>
            <person name="Nakamura H."/>
            <person name="Ohtoshi R."/>
            <person name="Moran D.A.P."/>
            <person name="Shinohara A."/>
            <person name="Yoshida Y."/>
            <person name="Fujiwara M."/>
            <person name="Mori M."/>
            <person name="Tomita M."/>
            <person name="Arakawa K."/>
        </authorList>
    </citation>
    <scope>NUCLEOTIDE SEQUENCE [LARGE SCALE GENOMIC DNA]</scope>
</reference>
<name>A0A4Y2JJU2_ARAVE</name>
<organism evidence="2 3">
    <name type="scientific">Araneus ventricosus</name>
    <name type="common">Orbweaver spider</name>
    <name type="synonym">Epeira ventricosa</name>
    <dbReference type="NCBI Taxonomy" id="182803"/>
    <lineage>
        <taxon>Eukaryota</taxon>
        <taxon>Metazoa</taxon>
        <taxon>Ecdysozoa</taxon>
        <taxon>Arthropoda</taxon>
        <taxon>Chelicerata</taxon>
        <taxon>Arachnida</taxon>
        <taxon>Araneae</taxon>
        <taxon>Araneomorphae</taxon>
        <taxon>Entelegynae</taxon>
        <taxon>Araneoidea</taxon>
        <taxon>Araneidae</taxon>
        <taxon>Araneus</taxon>
    </lineage>
</organism>
<accession>A0A4Y2JJU2</accession>
<dbReference type="AlphaFoldDB" id="A0A4Y2JJU2"/>
<dbReference type="Pfam" id="PF00078">
    <property type="entry name" value="RVT_1"/>
    <property type="match status" value="1"/>
</dbReference>
<evidence type="ECO:0000259" key="1">
    <source>
        <dbReference type="Pfam" id="PF00078"/>
    </source>
</evidence>
<proteinExistence type="predicted"/>
<sequence>MWHEGLIYKLIKYQFPDNLIKIIQRFLSNRKFQVKINQVPSTVRNIQEGTPQGISLSHTLYNSFNSDFPRNDKVLNCLFADDSAILT</sequence>